<gene>
    <name evidence="3" type="ORF">ESZ91_05740</name>
</gene>
<comment type="caution">
    <text evidence="3">The sequence shown here is derived from an EMBL/GenBank/DDBJ whole genome shotgun (WGS) entry which is preliminary data.</text>
</comment>
<dbReference type="InterPro" id="IPR013324">
    <property type="entry name" value="RNA_pol_sigma_r3/r4-like"/>
</dbReference>
<dbReference type="SUPFAM" id="SSF88659">
    <property type="entry name" value="Sigma3 and sigma4 domains of RNA polymerase sigma factors"/>
    <property type="match status" value="1"/>
</dbReference>
<proteinExistence type="inferred from homology"/>
<evidence type="ECO:0000256" key="2">
    <source>
        <dbReference type="ARBA" id="ARBA00024764"/>
    </source>
</evidence>
<keyword evidence="3" id="KW-0238">DNA-binding</keyword>
<dbReference type="EMBL" id="SDOZ01000002">
    <property type="protein sequence ID" value="RXZ61889.1"/>
    <property type="molecule type" value="Genomic_DNA"/>
</dbReference>
<sequence length="142" mass="16377">MLDRRFVFLYNESMKDLRYLQLWDAYGPLLTEHQREICELYYICDLSLTEIAEQKGVSKQSVSDALSKSRAILDEYESKLHFNAINQESMLEISHMLTRTMRALEDFKAAHPDFSGDIDNILSLMTISGERVSTVTVESEAD</sequence>
<accession>A0A4Q2KCY2</accession>
<dbReference type="Pfam" id="PF04297">
    <property type="entry name" value="UPF0122"/>
    <property type="match status" value="1"/>
</dbReference>
<dbReference type="Gene3D" id="1.10.10.10">
    <property type="entry name" value="Winged helix-like DNA-binding domain superfamily/Winged helix DNA-binding domain"/>
    <property type="match status" value="1"/>
</dbReference>
<keyword evidence="4" id="KW-1185">Reference proteome</keyword>
<dbReference type="InterPro" id="IPR054831">
    <property type="entry name" value="UPF0122_fam_protein"/>
</dbReference>
<dbReference type="PANTHER" id="PTHR40083">
    <property type="entry name" value="UPF0122 PROTEIN CBO2450/CLC_2298"/>
    <property type="match status" value="1"/>
</dbReference>
<evidence type="ECO:0000256" key="1">
    <source>
        <dbReference type="ARBA" id="ARBA00008720"/>
    </source>
</evidence>
<organism evidence="3 4">
    <name type="scientific">Candidatus Borkfalkia ceftriaxoniphila</name>
    <dbReference type="NCBI Taxonomy" id="2508949"/>
    <lineage>
        <taxon>Bacteria</taxon>
        <taxon>Bacillati</taxon>
        <taxon>Bacillota</taxon>
        <taxon>Clostridia</taxon>
        <taxon>Christensenellales</taxon>
        <taxon>Christensenellaceae</taxon>
        <taxon>Candidatus Borkfalkia</taxon>
    </lineage>
</organism>
<reference evidence="3 4" key="1">
    <citation type="journal article" date="2019" name="Gut">
        <title>Antibiotics-induced monodominance of a novel gut bacterial order.</title>
        <authorList>
            <person name="Hildebrand F."/>
            <person name="Moitinho-Silva L."/>
            <person name="Blasche S."/>
            <person name="Jahn M.T."/>
            <person name="Gossmann T.I."/>
            <person name="Heuerta-Cepas J."/>
            <person name="Hercog R."/>
            <person name="Luetge M."/>
            <person name="Bahram M."/>
            <person name="Pryszlak A."/>
            <person name="Alves R.J."/>
            <person name="Waszak S.M."/>
            <person name="Zhu A."/>
            <person name="Ye L."/>
            <person name="Costea P.I."/>
            <person name="Aalvink S."/>
            <person name="Belzer C."/>
            <person name="Forslund S.K."/>
            <person name="Sunagawa S."/>
            <person name="Hentschel U."/>
            <person name="Merten C."/>
            <person name="Patil K.R."/>
            <person name="Benes V."/>
            <person name="Bork P."/>
        </authorList>
    </citation>
    <scope>NUCLEOTIDE SEQUENCE [LARGE SCALE GENOMIC DNA]</scope>
    <source>
        <strain evidence="3 4">HDS1380</strain>
    </source>
</reference>
<dbReference type="InterPro" id="IPR007394">
    <property type="entry name" value="UPF0122"/>
</dbReference>
<dbReference type="OrthoDB" id="6392at2"/>
<evidence type="ECO:0000313" key="4">
    <source>
        <dbReference type="Proteomes" id="UP000291269"/>
    </source>
</evidence>
<name>A0A4Q2KCY2_9FIRM</name>
<dbReference type="PANTHER" id="PTHR40083:SF1">
    <property type="entry name" value="UPF0122 PROTEIN YLXM"/>
    <property type="match status" value="1"/>
</dbReference>
<dbReference type="NCBIfam" id="NF045758">
    <property type="entry name" value="YlxM"/>
    <property type="match status" value="1"/>
</dbReference>
<dbReference type="InterPro" id="IPR036388">
    <property type="entry name" value="WH-like_DNA-bd_sf"/>
</dbReference>
<dbReference type="AlphaFoldDB" id="A0A4Q2KCY2"/>
<evidence type="ECO:0000313" key="3">
    <source>
        <dbReference type="EMBL" id="RXZ61889.1"/>
    </source>
</evidence>
<comment type="function">
    <text evidence="2">Might take part in the signal recognition particle (SRP) pathway. This is inferred from the conservation of its genetic proximity to ftsY/ffh. May be a regulatory protein.</text>
</comment>
<dbReference type="GO" id="GO:0003677">
    <property type="term" value="F:DNA binding"/>
    <property type="evidence" value="ECO:0007669"/>
    <property type="project" value="UniProtKB-KW"/>
</dbReference>
<dbReference type="Proteomes" id="UP000291269">
    <property type="component" value="Unassembled WGS sequence"/>
</dbReference>
<comment type="similarity">
    <text evidence="1">Belongs to the UPF0122 family.</text>
</comment>
<protein>
    <submittedName>
        <fullName evidence="3">DNA-binding protein</fullName>
    </submittedName>
</protein>